<feature type="domain" description="Zn(2)-C6 fungal-type" evidence="7">
    <location>
        <begin position="6"/>
        <end position="36"/>
    </location>
</feature>
<evidence type="ECO:0000313" key="9">
    <source>
        <dbReference type="Proteomes" id="UP000275385"/>
    </source>
</evidence>
<dbReference type="CDD" id="cd12148">
    <property type="entry name" value="fungal_TF_MHR"/>
    <property type="match status" value="1"/>
</dbReference>
<dbReference type="EMBL" id="QVQW01000084">
    <property type="protein sequence ID" value="RKU41029.1"/>
    <property type="molecule type" value="Genomic_DNA"/>
</dbReference>
<evidence type="ECO:0000256" key="2">
    <source>
        <dbReference type="ARBA" id="ARBA00023015"/>
    </source>
</evidence>
<evidence type="ECO:0000259" key="7">
    <source>
        <dbReference type="PROSITE" id="PS50048"/>
    </source>
</evidence>
<dbReference type="InterPro" id="IPR051089">
    <property type="entry name" value="prtT"/>
</dbReference>
<feature type="region of interest" description="Disordered" evidence="6">
    <location>
        <begin position="19"/>
        <end position="115"/>
    </location>
</feature>
<keyword evidence="9" id="KW-1185">Reference proteome</keyword>
<feature type="compositionally biased region" description="Basic and acidic residues" evidence="6">
    <location>
        <begin position="51"/>
        <end position="80"/>
    </location>
</feature>
<dbReference type="Gene3D" id="4.10.240.10">
    <property type="entry name" value="Zn(2)-C6 fungal-type DNA-binding domain"/>
    <property type="match status" value="1"/>
</dbReference>
<name>A0A420XZU9_9PEZI</name>
<proteinExistence type="predicted"/>
<dbReference type="PROSITE" id="PS50048">
    <property type="entry name" value="ZN2_CY6_FUNGAL_2"/>
    <property type="match status" value="1"/>
</dbReference>
<keyword evidence="4" id="KW-0804">Transcription</keyword>
<dbReference type="GO" id="GO:0000976">
    <property type="term" value="F:transcription cis-regulatory region binding"/>
    <property type="evidence" value="ECO:0007669"/>
    <property type="project" value="TreeGrafter"/>
</dbReference>
<dbReference type="OrthoDB" id="1600564at2759"/>
<evidence type="ECO:0000256" key="5">
    <source>
        <dbReference type="ARBA" id="ARBA00023242"/>
    </source>
</evidence>
<dbReference type="STRING" id="177199.A0A420XZU9"/>
<dbReference type="SUPFAM" id="SSF57701">
    <property type="entry name" value="Zn2/Cys6 DNA-binding domain"/>
    <property type="match status" value="1"/>
</dbReference>
<dbReference type="PANTHER" id="PTHR31845:SF10">
    <property type="entry name" value="ZN(II)2CYS6 TRANSCRIPTION FACTOR (EUROFUNG)"/>
    <property type="match status" value="1"/>
</dbReference>
<keyword evidence="5" id="KW-0539">Nucleus</keyword>
<evidence type="ECO:0000256" key="4">
    <source>
        <dbReference type="ARBA" id="ARBA00023163"/>
    </source>
</evidence>
<sequence length="635" mass="69704">MTGPRSCLTCAKAKARCIRGPDPSKCERCHRLNKPCPSQTPAPSRRKRREVKPNRVAELERRLQDLTSRIERAGQADRQNHTLSPPESIDDSTAASRTALTARTRQSPGISAPKPVDLGRCTVLSHLFPSEPPNYAPVDALGFTGHAPVVAVEKPKVVLHPTSVSVAVPEAPADQADGIWPTGTDADTLLREYNDQLGHLFPFVVIPQSLSSSELRQQSPYLWKAVMVGGNHLDGRRQISLGNALLEEIIAATITKPQNTLDLLQGLQVLICWFHYNLNSFQLTNLLYLARSVCASLGLHHVAAHHRDANPLTSETLEQLRAFAGTYYLVTVILSPNKDPDTILSTAHLDACLSSLLTRRECPSDELLVHLVRIQQLSQSIYLWLHDHDHRFPSLPITMLVQSFQSQLTTLRSSVPLHLSHNATLLGHHNIASILLYSPSLSSSSALPSTERLTHLWACLHATKSFFDLPATPAEEHQVGIASFDFFTALLTATKLVTLPDLAGWDLEHVRTVLGYGDIVDQQIAEMERLADRRKTAASMSSNSQTPASFTSQNSVVLQPDQHEDEDPYRILALKLKLLKDAMSGDVDAVMNEQLRKAASKGALTVMDATQGIVGDLEGGLWDSLLAATGWADWG</sequence>
<keyword evidence="3" id="KW-0238">DNA-binding</keyword>
<dbReference type="InterPro" id="IPR001138">
    <property type="entry name" value="Zn2Cys6_DnaBD"/>
</dbReference>
<organism evidence="8 9">
    <name type="scientific">Coniochaeta pulveracea</name>
    <dbReference type="NCBI Taxonomy" id="177199"/>
    <lineage>
        <taxon>Eukaryota</taxon>
        <taxon>Fungi</taxon>
        <taxon>Dikarya</taxon>
        <taxon>Ascomycota</taxon>
        <taxon>Pezizomycotina</taxon>
        <taxon>Sordariomycetes</taxon>
        <taxon>Sordariomycetidae</taxon>
        <taxon>Coniochaetales</taxon>
        <taxon>Coniochaetaceae</taxon>
        <taxon>Coniochaeta</taxon>
    </lineage>
</organism>
<evidence type="ECO:0000256" key="1">
    <source>
        <dbReference type="ARBA" id="ARBA00004123"/>
    </source>
</evidence>
<feature type="compositionally biased region" description="Low complexity" evidence="6">
    <location>
        <begin position="92"/>
        <end position="107"/>
    </location>
</feature>
<keyword evidence="2" id="KW-0805">Transcription regulation</keyword>
<dbReference type="GO" id="GO:0008270">
    <property type="term" value="F:zinc ion binding"/>
    <property type="evidence" value="ECO:0007669"/>
    <property type="project" value="InterPro"/>
</dbReference>
<dbReference type="GO" id="GO:0005634">
    <property type="term" value="C:nucleus"/>
    <property type="evidence" value="ECO:0007669"/>
    <property type="project" value="UniProtKB-SubCell"/>
</dbReference>
<dbReference type="Proteomes" id="UP000275385">
    <property type="component" value="Unassembled WGS sequence"/>
</dbReference>
<evidence type="ECO:0000313" key="8">
    <source>
        <dbReference type="EMBL" id="RKU41029.1"/>
    </source>
</evidence>
<dbReference type="GO" id="GO:0000981">
    <property type="term" value="F:DNA-binding transcription factor activity, RNA polymerase II-specific"/>
    <property type="evidence" value="ECO:0007669"/>
    <property type="project" value="InterPro"/>
</dbReference>
<reference evidence="8 9" key="1">
    <citation type="submission" date="2018-08" db="EMBL/GenBank/DDBJ databases">
        <title>Draft genome of the lignicolous fungus Coniochaeta pulveracea.</title>
        <authorList>
            <person name="Borstlap C.J."/>
            <person name="De Witt R.N."/>
            <person name="Botha A."/>
            <person name="Volschenk H."/>
        </authorList>
    </citation>
    <scope>NUCLEOTIDE SEQUENCE [LARGE SCALE GENOMIC DNA]</scope>
    <source>
        <strain evidence="8 9">CAB683</strain>
    </source>
</reference>
<protein>
    <recommendedName>
        <fullName evidence="7">Zn(2)-C6 fungal-type domain-containing protein</fullName>
    </recommendedName>
</protein>
<dbReference type="AlphaFoldDB" id="A0A420XZU9"/>
<dbReference type="PANTHER" id="PTHR31845">
    <property type="entry name" value="FINGER DOMAIN PROTEIN, PUTATIVE-RELATED"/>
    <property type="match status" value="1"/>
</dbReference>
<dbReference type="PROSITE" id="PS00463">
    <property type="entry name" value="ZN2_CY6_FUNGAL_1"/>
    <property type="match status" value="1"/>
</dbReference>
<evidence type="ECO:0000256" key="3">
    <source>
        <dbReference type="ARBA" id="ARBA00023125"/>
    </source>
</evidence>
<accession>A0A420XZU9</accession>
<gene>
    <name evidence="8" type="ORF">DL546_002701</name>
</gene>
<comment type="subcellular location">
    <subcellularLocation>
        <location evidence="1">Nucleus</location>
    </subcellularLocation>
</comment>
<feature type="compositionally biased region" description="Polar residues" evidence="6">
    <location>
        <begin position="538"/>
        <end position="554"/>
    </location>
</feature>
<dbReference type="InterPro" id="IPR036864">
    <property type="entry name" value="Zn2-C6_fun-type_DNA-bd_sf"/>
</dbReference>
<feature type="region of interest" description="Disordered" evidence="6">
    <location>
        <begin position="535"/>
        <end position="554"/>
    </location>
</feature>
<comment type="caution">
    <text evidence="8">The sequence shown here is derived from an EMBL/GenBank/DDBJ whole genome shotgun (WGS) entry which is preliminary data.</text>
</comment>
<evidence type="ECO:0000256" key="6">
    <source>
        <dbReference type="SAM" id="MobiDB-lite"/>
    </source>
</evidence>